<keyword evidence="3" id="KW-1185">Reference proteome</keyword>
<name>A0AAP0JAF8_9MAGN</name>
<dbReference type="AlphaFoldDB" id="A0AAP0JAF8"/>
<feature type="region of interest" description="Disordered" evidence="1">
    <location>
        <begin position="87"/>
        <end position="113"/>
    </location>
</feature>
<dbReference type="Proteomes" id="UP001417504">
    <property type="component" value="Unassembled WGS sequence"/>
</dbReference>
<comment type="caution">
    <text evidence="2">The sequence shown here is derived from an EMBL/GenBank/DDBJ whole genome shotgun (WGS) entry which is preliminary data.</text>
</comment>
<proteinExistence type="predicted"/>
<dbReference type="EMBL" id="JBBNAE010000004">
    <property type="protein sequence ID" value="KAK9130617.1"/>
    <property type="molecule type" value="Genomic_DNA"/>
</dbReference>
<evidence type="ECO:0000313" key="3">
    <source>
        <dbReference type="Proteomes" id="UP001417504"/>
    </source>
</evidence>
<reference evidence="2 3" key="1">
    <citation type="submission" date="2024-01" db="EMBL/GenBank/DDBJ databases">
        <title>Genome assemblies of Stephania.</title>
        <authorList>
            <person name="Yang L."/>
        </authorList>
    </citation>
    <scope>NUCLEOTIDE SEQUENCE [LARGE SCALE GENOMIC DNA]</scope>
    <source>
        <strain evidence="2">QJT</strain>
        <tissue evidence="2">Leaf</tissue>
    </source>
</reference>
<organism evidence="2 3">
    <name type="scientific">Stephania japonica</name>
    <dbReference type="NCBI Taxonomy" id="461633"/>
    <lineage>
        <taxon>Eukaryota</taxon>
        <taxon>Viridiplantae</taxon>
        <taxon>Streptophyta</taxon>
        <taxon>Embryophyta</taxon>
        <taxon>Tracheophyta</taxon>
        <taxon>Spermatophyta</taxon>
        <taxon>Magnoliopsida</taxon>
        <taxon>Ranunculales</taxon>
        <taxon>Menispermaceae</taxon>
        <taxon>Menispermoideae</taxon>
        <taxon>Cissampelideae</taxon>
        <taxon>Stephania</taxon>
    </lineage>
</organism>
<sequence>MGYSPPPHYINHDNPRASALGTKTDVVGLNDPWETKRAAGWLSEREEIRKTRGRRARDLAQTHEDEGTLVEATGEDAVALEDALKEVENIDSSSEDCEEARSTAMPSATEEVE</sequence>
<gene>
    <name evidence="2" type="ORF">Sjap_011104</name>
</gene>
<protein>
    <submittedName>
        <fullName evidence="2">Uncharacterized protein</fullName>
    </submittedName>
</protein>
<evidence type="ECO:0000256" key="1">
    <source>
        <dbReference type="SAM" id="MobiDB-lite"/>
    </source>
</evidence>
<evidence type="ECO:0000313" key="2">
    <source>
        <dbReference type="EMBL" id="KAK9130617.1"/>
    </source>
</evidence>
<accession>A0AAP0JAF8</accession>